<comment type="caution">
    <text evidence="2">Lacks conserved residue(s) required for the propagation of feature annotation.</text>
</comment>
<dbReference type="GO" id="GO:0006260">
    <property type="term" value="P:DNA replication"/>
    <property type="evidence" value="ECO:0007669"/>
    <property type="project" value="InterPro"/>
</dbReference>
<dbReference type="NCBIfam" id="TIGR00621">
    <property type="entry name" value="ssb"/>
    <property type="match status" value="1"/>
</dbReference>
<dbReference type="GO" id="GO:0003697">
    <property type="term" value="F:single-stranded DNA binding"/>
    <property type="evidence" value="ECO:0007669"/>
    <property type="project" value="UniProtKB-UniRule"/>
</dbReference>
<accession>A0A3E2TGE4</accession>
<comment type="caution">
    <text evidence="5">The sequence shown here is derived from an EMBL/GenBank/DDBJ whole genome shotgun (WGS) entry which is preliminary data.</text>
</comment>
<dbReference type="HAMAP" id="MF_00984">
    <property type="entry name" value="SSB"/>
    <property type="match status" value="1"/>
</dbReference>
<dbReference type="InterPro" id="IPR011344">
    <property type="entry name" value="ssDNA-bd"/>
</dbReference>
<dbReference type="RefSeq" id="WP_117522106.1">
    <property type="nucleotide sequence ID" value="NZ_JBHWMK010000026.1"/>
</dbReference>
<dbReference type="PANTHER" id="PTHR10302">
    <property type="entry name" value="SINGLE-STRANDED DNA-BINDING PROTEIN"/>
    <property type="match status" value="1"/>
</dbReference>
<evidence type="ECO:0000313" key="5">
    <source>
        <dbReference type="EMBL" id="RGB75130.1"/>
    </source>
</evidence>
<dbReference type="AlphaFoldDB" id="A0A3E2TGE4"/>
<organism evidence="5 6">
    <name type="scientific">Anaerococcus nagyae</name>
    <dbReference type="NCBI Taxonomy" id="1755241"/>
    <lineage>
        <taxon>Bacteria</taxon>
        <taxon>Bacillati</taxon>
        <taxon>Bacillota</taxon>
        <taxon>Tissierellia</taxon>
        <taxon>Tissierellales</taxon>
        <taxon>Peptoniphilaceae</taxon>
        <taxon>Anaerococcus</taxon>
    </lineage>
</organism>
<reference evidence="5 6" key="1">
    <citation type="submission" date="2018-08" db="EMBL/GenBank/DDBJ databases">
        <title>A genome reference for cultivated species of the human gut microbiota.</title>
        <authorList>
            <person name="Zou Y."/>
            <person name="Xue W."/>
            <person name="Luo G."/>
        </authorList>
    </citation>
    <scope>NUCLEOTIDE SEQUENCE [LARGE SCALE GENOMIC DNA]</scope>
    <source>
        <strain evidence="5 6">OF01-3</strain>
    </source>
</reference>
<dbReference type="Gene3D" id="2.40.50.140">
    <property type="entry name" value="Nucleic acid-binding proteins"/>
    <property type="match status" value="1"/>
</dbReference>
<dbReference type="InterPro" id="IPR000424">
    <property type="entry name" value="Primosome_PriB/ssb"/>
</dbReference>
<sequence length="184" mass="21109">MNRVILIGRLTRDPELRYTQNNQAVATFTLAVDKRMSREKRQEAESQNRPTADFIRITVWGWQGENASKYLRKGSQCAVEGSINTGSYQDKETGKTVYTTDVWANNVEFLGSRSDNQQNGNYNGSNYGDNQDYGNNNYSQTGYQNNNYNNNNDSYNQNQSSFDSSDDFFDDDFTEIEDDGRIPF</sequence>
<dbReference type="SUPFAM" id="SSF50249">
    <property type="entry name" value="Nucleic acid-binding proteins"/>
    <property type="match status" value="1"/>
</dbReference>
<proteinExistence type="inferred from homology"/>
<dbReference type="OrthoDB" id="9809878at2"/>
<feature type="compositionally biased region" description="Low complexity" evidence="4">
    <location>
        <begin position="114"/>
        <end position="163"/>
    </location>
</feature>
<name>A0A3E2TGE4_9FIRM</name>
<evidence type="ECO:0000256" key="4">
    <source>
        <dbReference type="SAM" id="MobiDB-lite"/>
    </source>
</evidence>
<gene>
    <name evidence="5" type="ORF">DXA39_07550</name>
</gene>
<feature type="compositionally biased region" description="Acidic residues" evidence="4">
    <location>
        <begin position="164"/>
        <end position="178"/>
    </location>
</feature>
<dbReference type="EMBL" id="QVEU01000007">
    <property type="protein sequence ID" value="RGB75130.1"/>
    <property type="molecule type" value="Genomic_DNA"/>
</dbReference>
<keyword evidence="6" id="KW-1185">Reference proteome</keyword>
<dbReference type="InterPro" id="IPR012340">
    <property type="entry name" value="NA-bd_OB-fold"/>
</dbReference>
<dbReference type="PROSITE" id="PS50935">
    <property type="entry name" value="SSB"/>
    <property type="match status" value="1"/>
</dbReference>
<dbReference type="Pfam" id="PF00436">
    <property type="entry name" value="SSB"/>
    <property type="match status" value="1"/>
</dbReference>
<evidence type="ECO:0000256" key="1">
    <source>
        <dbReference type="ARBA" id="ARBA00023125"/>
    </source>
</evidence>
<dbReference type="PANTHER" id="PTHR10302:SF27">
    <property type="entry name" value="SINGLE-STRANDED DNA-BINDING PROTEIN"/>
    <property type="match status" value="1"/>
</dbReference>
<keyword evidence="1 2" id="KW-0238">DNA-binding</keyword>
<comment type="subunit">
    <text evidence="2">Homotetramer.</text>
</comment>
<dbReference type="CDD" id="cd04496">
    <property type="entry name" value="SSB_OBF"/>
    <property type="match status" value="1"/>
</dbReference>
<evidence type="ECO:0000256" key="3">
    <source>
        <dbReference type="PIRNR" id="PIRNR002070"/>
    </source>
</evidence>
<protein>
    <recommendedName>
        <fullName evidence="2 3">Single-stranded DNA-binding protein</fullName>
        <shortName evidence="2">SSB</shortName>
    </recommendedName>
</protein>
<evidence type="ECO:0000313" key="6">
    <source>
        <dbReference type="Proteomes" id="UP000261011"/>
    </source>
</evidence>
<dbReference type="GO" id="GO:0009295">
    <property type="term" value="C:nucleoid"/>
    <property type="evidence" value="ECO:0007669"/>
    <property type="project" value="TreeGrafter"/>
</dbReference>
<evidence type="ECO:0000256" key="2">
    <source>
        <dbReference type="HAMAP-Rule" id="MF_00984"/>
    </source>
</evidence>
<dbReference type="PIRSF" id="PIRSF002070">
    <property type="entry name" value="SSB"/>
    <property type="match status" value="1"/>
</dbReference>
<feature type="region of interest" description="Disordered" evidence="4">
    <location>
        <begin position="111"/>
        <end position="184"/>
    </location>
</feature>
<dbReference type="Proteomes" id="UP000261011">
    <property type="component" value="Unassembled WGS sequence"/>
</dbReference>